<evidence type="ECO:0000313" key="3">
    <source>
        <dbReference type="Proteomes" id="UP000033867"/>
    </source>
</evidence>
<gene>
    <name evidence="2" type="ORF">UV42_C0004G0017</name>
</gene>
<reference evidence="2 3" key="1">
    <citation type="journal article" date="2015" name="Nature">
        <title>rRNA introns, odd ribosomes, and small enigmatic genomes across a large radiation of phyla.</title>
        <authorList>
            <person name="Brown C.T."/>
            <person name="Hug L.A."/>
            <person name="Thomas B.C."/>
            <person name="Sharon I."/>
            <person name="Castelle C.J."/>
            <person name="Singh A."/>
            <person name="Wilkins M.J."/>
            <person name="Williams K.H."/>
            <person name="Banfield J.F."/>
        </authorList>
    </citation>
    <scope>NUCLEOTIDE SEQUENCE [LARGE SCALE GENOMIC DNA]</scope>
</reference>
<feature type="compositionally biased region" description="Polar residues" evidence="1">
    <location>
        <begin position="1"/>
        <end position="14"/>
    </location>
</feature>
<protein>
    <submittedName>
        <fullName evidence="2">Uncharacterized protein</fullName>
    </submittedName>
</protein>
<dbReference type="Proteomes" id="UP000033867">
    <property type="component" value="Unassembled WGS sequence"/>
</dbReference>
<dbReference type="AlphaFoldDB" id="A0A0G1BHB6"/>
<proteinExistence type="predicted"/>
<name>A0A0G1BHB6_9BACT</name>
<feature type="region of interest" description="Disordered" evidence="1">
    <location>
        <begin position="1"/>
        <end position="26"/>
    </location>
</feature>
<comment type="caution">
    <text evidence="2">The sequence shown here is derived from an EMBL/GenBank/DDBJ whole genome shotgun (WGS) entry which is preliminary data.</text>
</comment>
<accession>A0A0G1BHB6</accession>
<dbReference type="EMBL" id="LCEK01000004">
    <property type="protein sequence ID" value="KKS72805.1"/>
    <property type="molecule type" value="Genomic_DNA"/>
</dbReference>
<evidence type="ECO:0000313" key="2">
    <source>
        <dbReference type="EMBL" id="KKS72805.1"/>
    </source>
</evidence>
<evidence type="ECO:0000256" key="1">
    <source>
        <dbReference type="SAM" id="MobiDB-lite"/>
    </source>
</evidence>
<organism evidence="2 3">
    <name type="scientific">Candidatus Magasanikbacteria bacterium GW2011_GWE2_42_7</name>
    <dbReference type="NCBI Taxonomy" id="1619052"/>
    <lineage>
        <taxon>Bacteria</taxon>
        <taxon>Candidatus Magasanikiibacteriota</taxon>
    </lineage>
</organism>
<sequence>MSKLRNSQISSFDPSQRAMDAHQKKFAVSEAEAAALRPDLHEDPQKMDAHAARLDFSEEETSNFNEQYTANIDEEIKKDEAAIAHQKKVIESMQDMNAAFDTQQQIKVDKKIAKEGYDKASETGALKEGKMHKGAKIIGEAMAASADLVTGTLQRGDKGELSKMSAEYWQTEHDRAMGQDVSEANIQADLEEQARKDKEIVDAGFDDEAIDEKLVKKQDWQTMYHGTKNLSNAEVTAANQQSDAQEQISIDEQIADAGFDEASVERKLAKQEKGGLLKRIGRWFGIK</sequence>